<dbReference type="EMBL" id="MU006566">
    <property type="protein sequence ID" value="KAF2749256.1"/>
    <property type="molecule type" value="Genomic_DNA"/>
</dbReference>
<accession>A0A6A6VHG6</accession>
<evidence type="ECO:0000256" key="1">
    <source>
        <dbReference type="SAM" id="MobiDB-lite"/>
    </source>
</evidence>
<sequence length="228" mass="24873">MDTALSRKRSRLELDPEDDHSRYRDSSADGPPAELKKTRKQGELDEIDLVPPEEAWMMDLNSLFSSPTFHSSPAVSKQLQPHNNTANYVEGSSIIVLCVQGNLHLHYDLLCAVLSQLYTLAPSLQALVVCPDPTSHLPSTTASVLLPLVQGYGPHYNHFVKLGLLHPAGGGQVPLDALVVLDGKGRRRLVLPFGWGAGRHATSPAGKGVQSSLMGRLRMCVERLSREV</sequence>
<evidence type="ECO:0000313" key="2">
    <source>
        <dbReference type="EMBL" id="KAF2749256.1"/>
    </source>
</evidence>
<dbReference type="OrthoDB" id="5390017at2759"/>
<dbReference type="Proteomes" id="UP000799440">
    <property type="component" value="Unassembled WGS sequence"/>
</dbReference>
<keyword evidence="3" id="KW-1185">Reference proteome</keyword>
<feature type="compositionally biased region" description="Basic residues" evidence="1">
    <location>
        <begin position="1"/>
        <end position="10"/>
    </location>
</feature>
<reference evidence="2" key="1">
    <citation type="journal article" date="2020" name="Stud. Mycol.">
        <title>101 Dothideomycetes genomes: a test case for predicting lifestyles and emergence of pathogens.</title>
        <authorList>
            <person name="Haridas S."/>
            <person name="Albert R."/>
            <person name="Binder M."/>
            <person name="Bloem J."/>
            <person name="Labutti K."/>
            <person name="Salamov A."/>
            <person name="Andreopoulos B."/>
            <person name="Baker S."/>
            <person name="Barry K."/>
            <person name="Bills G."/>
            <person name="Bluhm B."/>
            <person name="Cannon C."/>
            <person name="Castanera R."/>
            <person name="Culley D."/>
            <person name="Daum C."/>
            <person name="Ezra D."/>
            <person name="Gonzalez J."/>
            <person name="Henrissat B."/>
            <person name="Kuo A."/>
            <person name="Liang C."/>
            <person name="Lipzen A."/>
            <person name="Lutzoni F."/>
            <person name="Magnuson J."/>
            <person name="Mondo S."/>
            <person name="Nolan M."/>
            <person name="Ohm R."/>
            <person name="Pangilinan J."/>
            <person name="Park H.-J."/>
            <person name="Ramirez L."/>
            <person name="Alfaro M."/>
            <person name="Sun H."/>
            <person name="Tritt A."/>
            <person name="Yoshinaga Y."/>
            <person name="Zwiers L.-H."/>
            <person name="Turgeon B."/>
            <person name="Goodwin S."/>
            <person name="Spatafora J."/>
            <person name="Crous P."/>
            <person name="Grigoriev I."/>
        </authorList>
    </citation>
    <scope>NUCLEOTIDE SEQUENCE</scope>
    <source>
        <strain evidence="2">CBS 119925</strain>
    </source>
</reference>
<feature type="compositionally biased region" description="Basic and acidic residues" evidence="1">
    <location>
        <begin position="34"/>
        <end position="43"/>
    </location>
</feature>
<name>A0A6A6VHG6_9PLEO</name>
<dbReference type="AlphaFoldDB" id="A0A6A6VHG6"/>
<feature type="region of interest" description="Disordered" evidence="1">
    <location>
        <begin position="1"/>
        <end position="46"/>
    </location>
</feature>
<evidence type="ECO:0000313" key="3">
    <source>
        <dbReference type="Proteomes" id="UP000799440"/>
    </source>
</evidence>
<organism evidence="2 3">
    <name type="scientific">Sporormia fimetaria CBS 119925</name>
    <dbReference type="NCBI Taxonomy" id="1340428"/>
    <lineage>
        <taxon>Eukaryota</taxon>
        <taxon>Fungi</taxon>
        <taxon>Dikarya</taxon>
        <taxon>Ascomycota</taxon>
        <taxon>Pezizomycotina</taxon>
        <taxon>Dothideomycetes</taxon>
        <taxon>Pleosporomycetidae</taxon>
        <taxon>Pleosporales</taxon>
        <taxon>Sporormiaceae</taxon>
        <taxon>Sporormia</taxon>
    </lineage>
</organism>
<gene>
    <name evidence="2" type="ORF">M011DRAFT_398566</name>
</gene>
<protein>
    <submittedName>
        <fullName evidence="2">Uncharacterized protein</fullName>
    </submittedName>
</protein>
<proteinExistence type="predicted"/>
<feature type="compositionally biased region" description="Basic and acidic residues" evidence="1">
    <location>
        <begin position="11"/>
        <end position="27"/>
    </location>
</feature>